<keyword evidence="1" id="KW-0732">Signal</keyword>
<name>A0A9P5JZK4_9AGAM</name>
<evidence type="ECO:0000313" key="2">
    <source>
        <dbReference type="EMBL" id="KAF8470979.1"/>
    </source>
</evidence>
<accession>A0A9P5JZK4</accession>
<dbReference type="PROSITE" id="PS51257">
    <property type="entry name" value="PROKAR_LIPOPROTEIN"/>
    <property type="match status" value="1"/>
</dbReference>
<dbReference type="AlphaFoldDB" id="A0A9P5JZK4"/>
<keyword evidence="3" id="KW-1185">Reference proteome</keyword>
<comment type="caution">
    <text evidence="2">The sequence shown here is derived from an EMBL/GenBank/DDBJ whole genome shotgun (WGS) entry which is preliminary data.</text>
</comment>
<dbReference type="Gene3D" id="1.10.1280.10">
    <property type="entry name" value="Di-copper center containing domain from catechol oxidase"/>
    <property type="match status" value="2"/>
</dbReference>
<evidence type="ECO:0000313" key="3">
    <source>
        <dbReference type="Proteomes" id="UP000759537"/>
    </source>
</evidence>
<proteinExistence type="predicted"/>
<reference evidence="2" key="2">
    <citation type="journal article" date="2020" name="Nat. Commun.">
        <title>Large-scale genome sequencing of mycorrhizal fungi provides insights into the early evolution of symbiotic traits.</title>
        <authorList>
            <person name="Miyauchi S."/>
            <person name="Kiss E."/>
            <person name="Kuo A."/>
            <person name="Drula E."/>
            <person name="Kohler A."/>
            <person name="Sanchez-Garcia M."/>
            <person name="Morin E."/>
            <person name="Andreopoulos B."/>
            <person name="Barry K.W."/>
            <person name="Bonito G."/>
            <person name="Buee M."/>
            <person name="Carver A."/>
            <person name="Chen C."/>
            <person name="Cichocki N."/>
            <person name="Clum A."/>
            <person name="Culley D."/>
            <person name="Crous P.W."/>
            <person name="Fauchery L."/>
            <person name="Girlanda M."/>
            <person name="Hayes R.D."/>
            <person name="Keri Z."/>
            <person name="LaButti K."/>
            <person name="Lipzen A."/>
            <person name="Lombard V."/>
            <person name="Magnuson J."/>
            <person name="Maillard F."/>
            <person name="Murat C."/>
            <person name="Nolan M."/>
            <person name="Ohm R.A."/>
            <person name="Pangilinan J."/>
            <person name="Pereira M.F."/>
            <person name="Perotto S."/>
            <person name="Peter M."/>
            <person name="Pfister S."/>
            <person name="Riley R."/>
            <person name="Sitrit Y."/>
            <person name="Stielow J.B."/>
            <person name="Szollosi G."/>
            <person name="Zifcakova L."/>
            <person name="Stursova M."/>
            <person name="Spatafora J.W."/>
            <person name="Tedersoo L."/>
            <person name="Vaario L.M."/>
            <person name="Yamada A."/>
            <person name="Yan M."/>
            <person name="Wang P."/>
            <person name="Xu J."/>
            <person name="Bruns T."/>
            <person name="Baldrian P."/>
            <person name="Vilgalys R."/>
            <person name="Dunand C."/>
            <person name="Henrissat B."/>
            <person name="Grigoriev I.V."/>
            <person name="Hibbett D."/>
            <person name="Nagy L.G."/>
            <person name="Martin F.M."/>
        </authorList>
    </citation>
    <scope>NUCLEOTIDE SEQUENCE</scope>
    <source>
        <strain evidence="2">Prilba</strain>
    </source>
</reference>
<sequence>MSFYKLLSVSLAFLWSVMAVSCSCEKCYCTKPAIRREWRAFTTEEKAEWIRAINLPHDPVLSPSVDPSLSLIPPVNTSSSYFDDIVYLHMDQNIRVLLSESYRYHLKLKVHFSRYISPENSFPGIGDAPDFYESLFWKDSDPVSGLGGWGDPNADFRVPDGGFHKLPLSYPSPHTVRRNFTLRSFDQPIPSPLVTDKLKMSNTSFTASVIEAILRSPAGDFKGFQKVLEAIEGPHSSVHGIVAGDMVGGCPENAPSNCKPGPSWSPNDRYYARRQMVDKIWYDWQSRDPVNVNSFFGGSVQSLESLDAYNQYPNGGPPFLSLDSIMTADGLFPEATIGDVMNTTGGYLCYVYE</sequence>
<feature type="chain" id="PRO_5040167597" evidence="1">
    <location>
        <begin position="20"/>
        <end position="353"/>
    </location>
</feature>
<protein>
    <submittedName>
        <fullName evidence="2">Di-copper centre-containing protein</fullName>
    </submittedName>
</protein>
<reference evidence="2" key="1">
    <citation type="submission" date="2019-10" db="EMBL/GenBank/DDBJ databases">
        <authorList>
            <consortium name="DOE Joint Genome Institute"/>
            <person name="Kuo A."/>
            <person name="Miyauchi S."/>
            <person name="Kiss E."/>
            <person name="Drula E."/>
            <person name="Kohler A."/>
            <person name="Sanchez-Garcia M."/>
            <person name="Andreopoulos B."/>
            <person name="Barry K.W."/>
            <person name="Bonito G."/>
            <person name="Buee M."/>
            <person name="Carver A."/>
            <person name="Chen C."/>
            <person name="Cichocki N."/>
            <person name="Clum A."/>
            <person name="Culley D."/>
            <person name="Crous P.W."/>
            <person name="Fauchery L."/>
            <person name="Girlanda M."/>
            <person name="Hayes R."/>
            <person name="Keri Z."/>
            <person name="LaButti K."/>
            <person name="Lipzen A."/>
            <person name="Lombard V."/>
            <person name="Magnuson J."/>
            <person name="Maillard F."/>
            <person name="Morin E."/>
            <person name="Murat C."/>
            <person name="Nolan M."/>
            <person name="Ohm R."/>
            <person name="Pangilinan J."/>
            <person name="Pereira M."/>
            <person name="Perotto S."/>
            <person name="Peter M."/>
            <person name="Riley R."/>
            <person name="Sitrit Y."/>
            <person name="Stielow B."/>
            <person name="Szollosi G."/>
            <person name="Zifcakova L."/>
            <person name="Stursova M."/>
            <person name="Spatafora J.W."/>
            <person name="Tedersoo L."/>
            <person name="Vaario L.-M."/>
            <person name="Yamada A."/>
            <person name="Yan M."/>
            <person name="Wang P."/>
            <person name="Xu J."/>
            <person name="Bruns T."/>
            <person name="Baldrian P."/>
            <person name="Vilgalys R."/>
            <person name="Henrissat B."/>
            <person name="Grigoriev I.V."/>
            <person name="Hibbett D."/>
            <person name="Nagy L.G."/>
            <person name="Martin F.M."/>
        </authorList>
    </citation>
    <scope>NUCLEOTIDE SEQUENCE</scope>
    <source>
        <strain evidence="2">Prilba</strain>
    </source>
</reference>
<dbReference type="SUPFAM" id="SSF48056">
    <property type="entry name" value="Di-copper centre-containing domain"/>
    <property type="match status" value="1"/>
</dbReference>
<dbReference type="EMBL" id="WHVB01000024">
    <property type="protein sequence ID" value="KAF8470979.1"/>
    <property type="molecule type" value="Genomic_DNA"/>
</dbReference>
<dbReference type="OrthoDB" id="6132182at2759"/>
<feature type="signal peptide" evidence="1">
    <location>
        <begin position="1"/>
        <end position="19"/>
    </location>
</feature>
<evidence type="ECO:0000256" key="1">
    <source>
        <dbReference type="SAM" id="SignalP"/>
    </source>
</evidence>
<dbReference type="InterPro" id="IPR008922">
    <property type="entry name" value="Di-copper_centre_dom_sf"/>
</dbReference>
<organism evidence="2 3">
    <name type="scientific">Russula ochroleuca</name>
    <dbReference type="NCBI Taxonomy" id="152965"/>
    <lineage>
        <taxon>Eukaryota</taxon>
        <taxon>Fungi</taxon>
        <taxon>Dikarya</taxon>
        <taxon>Basidiomycota</taxon>
        <taxon>Agaricomycotina</taxon>
        <taxon>Agaricomycetes</taxon>
        <taxon>Russulales</taxon>
        <taxon>Russulaceae</taxon>
        <taxon>Russula</taxon>
    </lineage>
</organism>
<gene>
    <name evidence="2" type="ORF">DFH94DRAFT_684988</name>
</gene>
<dbReference type="Proteomes" id="UP000759537">
    <property type="component" value="Unassembled WGS sequence"/>
</dbReference>